<reference evidence="1 2" key="1">
    <citation type="submission" date="2010-01" db="EMBL/GenBank/DDBJ databases">
        <authorList>
            <person name="Weinstock G."/>
            <person name="Sodergren E."/>
            <person name="Clifton S."/>
            <person name="Fulton L."/>
            <person name="Fulton B."/>
            <person name="Courtney L."/>
            <person name="Fronick C."/>
            <person name="Harrison M."/>
            <person name="Strong C."/>
            <person name="Farmer C."/>
            <person name="Delahaunty K."/>
            <person name="Markovic C."/>
            <person name="Hall O."/>
            <person name="Minx P."/>
            <person name="Tomlinson C."/>
            <person name="Mitreva M."/>
            <person name="Nelson J."/>
            <person name="Hou S."/>
            <person name="Wollam A."/>
            <person name="Pepin K.H."/>
            <person name="Johnson M."/>
            <person name="Bhonagiri V."/>
            <person name="Nash W.E."/>
            <person name="Warren W."/>
            <person name="Chinwalla A."/>
            <person name="Mardis E.R."/>
            <person name="Wilson R.K."/>
        </authorList>
    </citation>
    <scope>NUCLEOTIDE SEQUENCE [LARGE SCALE GENOMIC DNA]</scope>
    <source>
        <strain evidence="1 2">NJ9703</strain>
    </source>
</reference>
<evidence type="ECO:0000313" key="2">
    <source>
        <dbReference type="Proteomes" id="UP000004621"/>
    </source>
</evidence>
<comment type="caution">
    <text evidence="1">The sequence shown here is derived from an EMBL/GenBank/DDBJ whole genome shotgun (WGS) entry which is preliminary data.</text>
</comment>
<name>A0A9W5ITD5_NEISU</name>
<dbReference type="Proteomes" id="UP000004621">
    <property type="component" value="Unassembled WGS sequence"/>
</dbReference>
<gene>
    <name evidence="1" type="ORF">NEISUBOT_03388</name>
</gene>
<sequence>MFQSSSLKQSLLDIKRPSENLSDGLFLIQILLSISLIPKVTPYKAWESKNQVEADNGRVKLPILGMYGTSSRFEDIGEDRGKKETCQQFDQVMADMFAFQGDDAEEFGGNKWCVGKDKCQQQKNVHGCGHDGLSVFRRPVCDFNMLNGHSCPLLSVEYSIS</sequence>
<protein>
    <submittedName>
        <fullName evidence="1">Uncharacterized protein</fullName>
    </submittedName>
</protein>
<dbReference type="EMBL" id="ACEO02000001">
    <property type="protein sequence ID" value="EFC53385.1"/>
    <property type="molecule type" value="Genomic_DNA"/>
</dbReference>
<proteinExistence type="predicted"/>
<dbReference type="AlphaFoldDB" id="A0A9W5ITD5"/>
<accession>A0A9W5ITD5</accession>
<organism evidence="1 2">
    <name type="scientific">Neisseria subflava NJ9703</name>
    <dbReference type="NCBI Taxonomy" id="546268"/>
    <lineage>
        <taxon>Bacteria</taxon>
        <taxon>Pseudomonadati</taxon>
        <taxon>Pseudomonadota</taxon>
        <taxon>Betaproteobacteria</taxon>
        <taxon>Neisseriales</taxon>
        <taxon>Neisseriaceae</taxon>
        <taxon>Neisseria</taxon>
    </lineage>
</organism>
<evidence type="ECO:0000313" key="1">
    <source>
        <dbReference type="EMBL" id="EFC53385.1"/>
    </source>
</evidence>